<feature type="region of interest" description="Disordered" evidence="2">
    <location>
        <begin position="45"/>
        <end position="67"/>
    </location>
</feature>
<dbReference type="EMBL" id="LN714494">
    <property type="protein sequence ID" value="CEL72805.1"/>
    <property type="molecule type" value="Genomic_DNA"/>
</dbReference>
<proteinExistence type="predicted"/>
<dbReference type="InterPro" id="IPR052201">
    <property type="entry name" value="LRR-containing_regulator"/>
</dbReference>
<dbReference type="Gene3D" id="3.80.10.10">
    <property type="entry name" value="Ribonuclease Inhibitor"/>
    <property type="match status" value="2"/>
</dbReference>
<evidence type="ECO:0000256" key="1">
    <source>
        <dbReference type="ARBA" id="ARBA00022737"/>
    </source>
</evidence>
<name>A0A0F7URD6_TOXGV</name>
<dbReference type="InterPro" id="IPR001611">
    <property type="entry name" value="Leu-rich_rpt"/>
</dbReference>
<evidence type="ECO:0000256" key="2">
    <source>
        <dbReference type="SAM" id="MobiDB-lite"/>
    </source>
</evidence>
<dbReference type="SUPFAM" id="SSF52047">
    <property type="entry name" value="RNI-like"/>
    <property type="match status" value="1"/>
</dbReference>
<organism evidence="3">
    <name type="scientific">Toxoplasma gondii (strain ATCC 50861 / VEG)</name>
    <dbReference type="NCBI Taxonomy" id="432359"/>
    <lineage>
        <taxon>Eukaryota</taxon>
        <taxon>Sar</taxon>
        <taxon>Alveolata</taxon>
        <taxon>Apicomplexa</taxon>
        <taxon>Conoidasida</taxon>
        <taxon>Coccidia</taxon>
        <taxon>Eucoccidiorida</taxon>
        <taxon>Eimeriorina</taxon>
        <taxon>Sarcocystidae</taxon>
        <taxon>Toxoplasma</taxon>
    </lineage>
</organism>
<reference evidence="3" key="1">
    <citation type="journal article" date="2015" name="PLoS ONE">
        <title>Comprehensive Evaluation of Toxoplasma gondii VEG and Neospora caninum LIV Genomes with Tachyzoite Stage Transcriptome and Proteome Defines Novel Transcript Features.</title>
        <authorList>
            <person name="Ramaprasad A."/>
            <person name="Mourier T."/>
            <person name="Naeem R."/>
            <person name="Malas T.B."/>
            <person name="Moussa E."/>
            <person name="Panigrahi A."/>
            <person name="Vermont S.J."/>
            <person name="Otto T.D."/>
            <person name="Wastling J."/>
            <person name="Pain A."/>
        </authorList>
    </citation>
    <scope>NUCLEOTIDE SEQUENCE</scope>
    <source>
        <strain evidence="3">VEG</strain>
    </source>
</reference>
<accession>A0A0F7URD6</accession>
<dbReference type="SMART" id="SM00368">
    <property type="entry name" value="LRR_RI"/>
    <property type="match status" value="8"/>
</dbReference>
<feature type="region of interest" description="Disordered" evidence="2">
    <location>
        <begin position="1"/>
        <end position="26"/>
    </location>
</feature>
<dbReference type="PANTHER" id="PTHR24111">
    <property type="entry name" value="LEUCINE-RICH REPEAT-CONTAINING PROTEIN 34"/>
    <property type="match status" value="1"/>
</dbReference>
<dbReference type="AlphaFoldDB" id="A0A0F7URD6"/>
<dbReference type="PANTHER" id="PTHR24111:SF0">
    <property type="entry name" value="LEUCINE-RICH REPEAT-CONTAINING PROTEIN"/>
    <property type="match status" value="1"/>
</dbReference>
<feature type="region of interest" description="Disordered" evidence="2">
    <location>
        <begin position="102"/>
        <end position="125"/>
    </location>
</feature>
<dbReference type="Pfam" id="PF13516">
    <property type="entry name" value="LRR_6"/>
    <property type="match status" value="6"/>
</dbReference>
<gene>
    <name evidence="3" type="ORF">BN1205_034980</name>
</gene>
<evidence type="ECO:0000313" key="3">
    <source>
        <dbReference type="EMBL" id="CEL72805.1"/>
    </source>
</evidence>
<dbReference type="InterPro" id="IPR032675">
    <property type="entry name" value="LRR_dom_sf"/>
</dbReference>
<keyword evidence="1" id="KW-0677">Repeat</keyword>
<protein>
    <submittedName>
        <fullName evidence="3">Leucine rich repeat domain containing protein</fullName>
    </submittedName>
</protein>
<sequence>MEAAVVTPQVRETIDARGPAPSMGAEDRDSMLEYTWISASHNNQHDTEALAASSERGSPPDFSRPMSALSTASAFSRKPGATDDGVVPSTVAPHVQDVSWRQTGCSSGGARVTAVPSSKQGSGSDEPLCHLNGAPRRHQPYIECIDVQESDPDEPLVLAYRRRCEEIGISPNPILIETFEAIDRGTNGSGQLDALEQHIHVHCPGNVKPVFCHRLDDRGMVPAVKTMASCGPRLRSLSLPYNKLTYTSAVSLSALLLKCPAMRSLNLRANDIDGIGARKLCEGLSVCSWIENLDLSLNPIGNDGALALAEWLRSNRSLKQLNVDSCRIALDGLIAIATTLREVNRTIDILSIADVEKVPVQAEHFFHLGSMVEINNTLTELCLSKQRLRDHGVKVMVPFLKQNRSLKRVDLSCNQITFLGAKAICDLLRVNTPLQVLNLDCNRLTKHGARYLALGVQANHKLKILHLNNNSISPEGLIDLAEALMTNDCLLEVSLAMNQFDSKSAAVFGRLIGPNSPRRLPLKTDFMTYEVDDTTFISSIPLASTCLL</sequence>